<evidence type="ECO:0000313" key="13">
    <source>
        <dbReference type="Proteomes" id="UP000249185"/>
    </source>
</evidence>
<dbReference type="InterPro" id="IPR018198">
    <property type="entry name" value="ATP_PRibTrfase_CS"/>
</dbReference>
<dbReference type="PANTHER" id="PTHR21403">
    <property type="entry name" value="ATP PHOSPHORIBOSYLTRANSFERASE ATP-PRTASE"/>
    <property type="match status" value="1"/>
</dbReference>
<evidence type="ECO:0000256" key="1">
    <source>
        <dbReference type="ARBA" id="ARBA00000915"/>
    </source>
</evidence>
<comment type="caution">
    <text evidence="12">The sequence shown here is derived from an EMBL/GenBank/DDBJ whole genome shotgun (WGS) entry which is preliminary data.</text>
</comment>
<dbReference type="UniPathway" id="UPA00031">
    <property type="reaction ID" value="UER00006"/>
</dbReference>
<dbReference type="SUPFAM" id="SSF53850">
    <property type="entry name" value="Periplasmic binding protein-like II"/>
    <property type="match status" value="1"/>
</dbReference>
<dbReference type="Gene3D" id="3.40.190.10">
    <property type="entry name" value="Periplasmic binding protein-like II"/>
    <property type="match status" value="2"/>
</dbReference>
<keyword evidence="7 12" id="KW-0808">Transferase</keyword>
<evidence type="ECO:0000256" key="9">
    <source>
        <dbReference type="ARBA" id="ARBA00024861"/>
    </source>
</evidence>
<evidence type="ECO:0000313" key="12">
    <source>
        <dbReference type="EMBL" id="PZQ50423.1"/>
    </source>
</evidence>
<dbReference type="EMBL" id="QFPW01000004">
    <property type="protein sequence ID" value="PZQ50423.1"/>
    <property type="molecule type" value="Genomic_DNA"/>
</dbReference>
<evidence type="ECO:0000256" key="10">
    <source>
        <dbReference type="NCBIfam" id="TIGR00070"/>
    </source>
</evidence>
<dbReference type="PROSITE" id="PS01316">
    <property type="entry name" value="ATP_P_PHORIBOSYLTR"/>
    <property type="match status" value="1"/>
</dbReference>
<accession>A0A2W5Q6T7</accession>
<dbReference type="CDD" id="cd13593">
    <property type="entry name" value="PBP2_HisGL3"/>
    <property type="match status" value="1"/>
</dbReference>
<dbReference type="Pfam" id="PF01634">
    <property type="entry name" value="HisG"/>
    <property type="match status" value="1"/>
</dbReference>
<protein>
    <recommendedName>
        <fullName evidence="4 10">ATP phosphoribosyltransferase</fullName>
        <ecNumber evidence="3 10">2.4.2.17</ecNumber>
    </recommendedName>
</protein>
<evidence type="ECO:0000256" key="5">
    <source>
        <dbReference type="ARBA" id="ARBA00022605"/>
    </source>
</evidence>
<dbReference type="GO" id="GO:0003879">
    <property type="term" value="F:ATP phosphoribosyltransferase activity"/>
    <property type="evidence" value="ECO:0007669"/>
    <property type="project" value="UniProtKB-UniRule"/>
</dbReference>
<keyword evidence="8" id="KW-0368">Histidine biosynthesis</keyword>
<comment type="function">
    <text evidence="9">Catalyzes the condensation of ATP and 5-phosphoribose 1-diphosphate to form N'-(5'-phosphoribosyl)-ATP (PR-ATP). Has a crucial role in the pathway because the rate of histidine biosynthesis seems to be controlled primarily by regulation of HisG enzymatic activity.</text>
</comment>
<evidence type="ECO:0000259" key="11">
    <source>
        <dbReference type="Pfam" id="PF01634"/>
    </source>
</evidence>
<proteinExistence type="predicted"/>
<keyword evidence="6 12" id="KW-0328">Glycosyltransferase</keyword>
<dbReference type="GO" id="GO:0005737">
    <property type="term" value="C:cytoplasm"/>
    <property type="evidence" value="ECO:0007669"/>
    <property type="project" value="InterPro"/>
</dbReference>
<gene>
    <name evidence="12" type="ORF">DI556_07665</name>
</gene>
<evidence type="ECO:0000256" key="4">
    <source>
        <dbReference type="ARBA" id="ARBA00020998"/>
    </source>
</evidence>
<comment type="catalytic activity">
    <reaction evidence="1">
        <text>1-(5-phospho-beta-D-ribosyl)-ATP + diphosphate = 5-phospho-alpha-D-ribose 1-diphosphate + ATP</text>
        <dbReference type="Rhea" id="RHEA:18473"/>
        <dbReference type="ChEBI" id="CHEBI:30616"/>
        <dbReference type="ChEBI" id="CHEBI:33019"/>
        <dbReference type="ChEBI" id="CHEBI:58017"/>
        <dbReference type="ChEBI" id="CHEBI:73183"/>
        <dbReference type="EC" id="2.4.2.17"/>
    </reaction>
</comment>
<reference evidence="12 13" key="1">
    <citation type="submission" date="2017-08" db="EMBL/GenBank/DDBJ databases">
        <title>Infants hospitalized years apart are colonized by the same room-sourced microbial strains.</title>
        <authorList>
            <person name="Brooks B."/>
            <person name="Olm M.R."/>
            <person name="Firek B.A."/>
            <person name="Baker R."/>
            <person name="Thomas B.C."/>
            <person name="Morowitz M.J."/>
            <person name="Banfield J.F."/>
        </authorList>
    </citation>
    <scope>NUCLEOTIDE SEQUENCE [LARGE SCALE GENOMIC DNA]</scope>
    <source>
        <strain evidence="12">S2_005_002_R2_34</strain>
    </source>
</reference>
<dbReference type="InterPro" id="IPR001348">
    <property type="entry name" value="ATP_PRibTrfase_HisG"/>
</dbReference>
<name>A0A2W5Q6T7_RHOSU</name>
<evidence type="ECO:0000256" key="2">
    <source>
        <dbReference type="ARBA" id="ARBA00004667"/>
    </source>
</evidence>
<keyword evidence="5" id="KW-0028">Amino-acid biosynthesis</keyword>
<evidence type="ECO:0000256" key="8">
    <source>
        <dbReference type="ARBA" id="ARBA00023102"/>
    </source>
</evidence>
<comment type="pathway">
    <text evidence="2">Amino-acid biosynthesis; L-histidine biosynthesis; L-histidine from 5-phospho-alpha-D-ribose 1-diphosphate: step 1/9.</text>
</comment>
<dbReference type="EC" id="2.4.2.17" evidence="3 10"/>
<dbReference type="InterPro" id="IPR013820">
    <property type="entry name" value="ATP_PRibTrfase_cat"/>
</dbReference>
<dbReference type="Proteomes" id="UP000249185">
    <property type="component" value="Unassembled WGS sequence"/>
</dbReference>
<feature type="domain" description="ATP phosphoribosyltransferase catalytic" evidence="11">
    <location>
        <begin position="55"/>
        <end position="213"/>
    </location>
</feature>
<organism evidence="12 13">
    <name type="scientific">Rhodovulum sulfidophilum</name>
    <name type="common">Rhodobacter sulfidophilus</name>
    <dbReference type="NCBI Taxonomy" id="35806"/>
    <lineage>
        <taxon>Bacteria</taxon>
        <taxon>Pseudomonadati</taxon>
        <taxon>Pseudomonadota</taxon>
        <taxon>Alphaproteobacteria</taxon>
        <taxon>Rhodobacterales</taxon>
        <taxon>Paracoccaceae</taxon>
        <taxon>Rhodovulum</taxon>
    </lineage>
</organism>
<evidence type="ECO:0000256" key="6">
    <source>
        <dbReference type="ARBA" id="ARBA00022676"/>
    </source>
</evidence>
<dbReference type="NCBIfam" id="TIGR00070">
    <property type="entry name" value="hisG"/>
    <property type="match status" value="1"/>
</dbReference>
<dbReference type="AlphaFoldDB" id="A0A2W5Q6T7"/>
<dbReference type="PANTHER" id="PTHR21403:SF8">
    <property type="entry name" value="ATP PHOSPHORIBOSYLTRANSFERASE"/>
    <property type="match status" value="1"/>
</dbReference>
<evidence type="ECO:0000256" key="7">
    <source>
        <dbReference type="ARBA" id="ARBA00022679"/>
    </source>
</evidence>
<evidence type="ECO:0000256" key="3">
    <source>
        <dbReference type="ARBA" id="ARBA00011946"/>
    </source>
</evidence>
<sequence length="245" mass="26166">MTALRLGVPSKGRLQEATIDWFAARGIRLARSGVGREYAGSVAGIDGVELVLISAGEIPRELGAGRLHLGVTGQDVVREQIPGWEGAVEEVAEMGFGFADLVVAIPAFWVDVEDMADLDSVASEFRRRHGHRLRVATKYHALARAFFRRHGVADYQLVDSQGATEGTVKNGTAEAIVDITSTGSTLRDNHLRILPDGLILRSQATLFASRLAPWDAEALAARAALEARLADFGAAVEPSRAGGSL</sequence>
<dbReference type="GO" id="GO:0000105">
    <property type="term" value="P:L-histidine biosynthetic process"/>
    <property type="evidence" value="ECO:0007669"/>
    <property type="project" value="UniProtKB-UniRule"/>
</dbReference>